<dbReference type="Pfam" id="PF01553">
    <property type="entry name" value="Acyltransferase"/>
    <property type="match status" value="1"/>
</dbReference>
<dbReference type="PANTHER" id="PTHR23063">
    <property type="entry name" value="PHOSPHOLIPID ACYLTRANSFERASE"/>
    <property type="match status" value="1"/>
</dbReference>
<dbReference type="GO" id="GO:0016020">
    <property type="term" value="C:membrane"/>
    <property type="evidence" value="ECO:0007669"/>
    <property type="project" value="UniProtKB-SubCell"/>
</dbReference>
<dbReference type="RefSeq" id="WP_076400778.1">
    <property type="nucleotide sequence ID" value="NZ_FTOA01000004.1"/>
</dbReference>
<dbReference type="SUPFAM" id="SSF69593">
    <property type="entry name" value="Glycerol-3-phosphate (1)-acyltransferase"/>
    <property type="match status" value="1"/>
</dbReference>
<sequence>MIAILSATFRLLLFVLLTLVFLLPYCGAMLFGIGYRQTGRLYWRLVARLVLKATIVVRGAPSTLRPLLMVSNHAGYVDIVILGSVIEGCFVAKAEVRSWPGIGFLARLARTVFVDRRPSSTGRESSVISTRLAEGEPLILFPEGTSSDGNRVLPFKSALFTVAQGEINGTPVSVQPLSITYTRSGGLPMGITARPFYAWYGDMDLVTHLWALMCLGAFQVEVDFLPVTALADHGDRKALARFCENTIRRSHSLAITGRCETEVNPTLSL</sequence>
<keyword evidence="4" id="KW-1133">Transmembrane helix</keyword>
<keyword evidence="10" id="KW-1185">Reference proteome</keyword>
<dbReference type="EMBL" id="FTOA01000004">
    <property type="protein sequence ID" value="SIS89554.1"/>
    <property type="molecule type" value="Genomic_DNA"/>
</dbReference>
<evidence type="ECO:0000256" key="6">
    <source>
        <dbReference type="ARBA" id="ARBA00023136"/>
    </source>
</evidence>
<protein>
    <submittedName>
        <fullName evidence="9">Lyso-ornithine lipid acyltransferase</fullName>
    </submittedName>
</protein>
<dbReference type="STRING" id="80876.SAMN05421779_104353"/>
<reference evidence="9 10" key="1">
    <citation type="submission" date="2017-01" db="EMBL/GenBank/DDBJ databases">
        <authorList>
            <person name="Mah S.A."/>
            <person name="Swanson W.J."/>
            <person name="Moy G.W."/>
            <person name="Vacquier V.D."/>
        </authorList>
    </citation>
    <scope>NUCLEOTIDE SEQUENCE [LARGE SCALE GENOMIC DNA]</scope>
    <source>
        <strain evidence="9 10">DSM 11589</strain>
    </source>
</reference>
<dbReference type="OrthoDB" id="9806880at2"/>
<evidence type="ECO:0000313" key="10">
    <source>
        <dbReference type="Proteomes" id="UP000185678"/>
    </source>
</evidence>
<dbReference type="Proteomes" id="UP000185678">
    <property type="component" value="Unassembled WGS sequence"/>
</dbReference>
<name>A0A1N7MTT5_9PROT</name>
<organism evidence="9 10">
    <name type="scientific">Insolitispirillum peregrinum</name>
    <dbReference type="NCBI Taxonomy" id="80876"/>
    <lineage>
        <taxon>Bacteria</taxon>
        <taxon>Pseudomonadati</taxon>
        <taxon>Pseudomonadota</taxon>
        <taxon>Alphaproteobacteria</taxon>
        <taxon>Rhodospirillales</taxon>
        <taxon>Novispirillaceae</taxon>
        <taxon>Insolitispirillum</taxon>
    </lineage>
</organism>
<dbReference type="PANTHER" id="PTHR23063:SF52">
    <property type="entry name" value="LYSOPHOSPHATIDYLCHOLINE ACYLTRANSFERASE"/>
    <property type="match status" value="1"/>
</dbReference>
<evidence type="ECO:0000256" key="3">
    <source>
        <dbReference type="ARBA" id="ARBA00022692"/>
    </source>
</evidence>
<dbReference type="GO" id="GO:0006629">
    <property type="term" value="P:lipid metabolic process"/>
    <property type="evidence" value="ECO:0007669"/>
    <property type="project" value="UniProtKB-KW"/>
</dbReference>
<proteinExistence type="predicted"/>
<evidence type="ECO:0000259" key="8">
    <source>
        <dbReference type="SMART" id="SM00563"/>
    </source>
</evidence>
<keyword evidence="7 9" id="KW-0012">Acyltransferase</keyword>
<dbReference type="CDD" id="cd07989">
    <property type="entry name" value="LPLAT_AGPAT-like"/>
    <property type="match status" value="1"/>
</dbReference>
<keyword evidence="2 9" id="KW-0808">Transferase</keyword>
<evidence type="ECO:0000256" key="5">
    <source>
        <dbReference type="ARBA" id="ARBA00023098"/>
    </source>
</evidence>
<keyword evidence="5" id="KW-0443">Lipid metabolism</keyword>
<keyword evidence="3" id="KW-0812">Transmembrane</keyword>
<evidence type="ECO:0000256" key="1">
    <source>
        <dbReference type="ARBA" id="ARBA00004370"/>
    </source>
</evidence>
<feature type="domain" description="Phospholipid/glycerol acyltransferase" evidence="8">
    <location>
        <begin position="67"/>
        <end position="182"/>
    </location>
</feature>
<gene>
    <name evidence="9" type="ORF">SAMN05421779_104353</name>
</gene>
<comment type="subcellular location">
    <subcellularLocation>
        <location evidence="1">Membrane</location>
    </subcellularLocation>
</comment>
<keyword evidence="6" id="KW-0472">Membrane</keyword>
<accession>A0A1N7MTT5</accession>
<evidence type="ECO:0000256" key="2">
    <source>
        <dbReference type="ARBA" id="ARBA00022679"/>
    </source>
</evidence>
<evidence type="ECO:0000313" key="9">
    <source>
        <dbReference type="EMBL" id="SIS89554.1"/>
    </source>
</evidence>
<dbReference type="SMART" id="SM00563">
    <property type="entry name" value="PlsC"/>
    <property type="match status" value="1"/>
</dbReference>
<dbReference type="AlphaFoldDB" id="A0A1N7MTT5"/>
<evidence type="ECO:0000256" key="7">
    <source>
        <dbReference type="ARBA" id="ARBA00023315"/>
    </source>
</evidence>
<dbReference type="InterPro" id="IPR002123">
    <property type="entry name" value="Plipid/glycerol_acylTrfase"/>
</dbReference>
<evidence type="ECO:0000256" key="4">
    <source>
        <dbReference type="ARBA" id="ARBA00022989"/>
    </source>
</evidence>
<dbReference type="GO" id="GO:0016746">
    <property type="term" value="F:acyltransferase activity"/>
    <property type="evidence" value="ECO:0007669"/>
    <property type="project" value="UniProtKB-KW"/>
</dbReference>